<gene>
    <name evidence="7" type="ORF">SKP52_17715</name>
</gene>
<dbReference type="STRING" id="1515612.SKP52_17715"/>
<dbReference type="Proteomes" id="UP000030907">
    <property type="component" value="Chromosome"/>
</dbReference>
<evidence type="ECO:0000259" key="6">
    <source>
        <dbReference type="PROSITE" id="PS52015"/>
    </source>
</evidence>
<dbReference type="NCBIfam" id="TIGR01352">
    <property type="entry name" value="tonB_Cterm"/>
    <property type="match status" value="1"/>
</dbReference>
<keyword evidence="4" id="KW-0472">Membrane</keyword>
<evidence type="ECO:0000256" key="2">
    <source>
        <dbReference type="ARBA" id="ARBA00022692"/>
    </source>
</evidence>
<evidence type="ECO:0000313" key="7">
    <source>
        <dbReference type="EMBL" id="AJA10414.1"/>
    </source>
</evidence>
<keyword evidence="2" id="KW-0812">Transmembrane</keyword>
<dbReference type="PROSITE" id="PS52015">
    <property type="entry name" value="TONB_CTD"/>
    <property type="match status" value="1"/>
</dbReference>
<keyword evidence="8" id="KW-1185">Reference proteome</keyword>
<dbReference type="InterPro" id="IPR006260">
    <property type="entry name" value="TonB/TolA_C"/>
</dbReference>
<comment type="subcellular location">
    <subcellularLocation>
        <location evidence="1">Membrane</location>
        <topology evidence="1">Single-pass membrane protein</topology>
    </subcellularLocation>
</comment>
<dbReference type="GO" id="GO:0055085">
    <property type="term" value="P:transmembrane transport"/>
    <property type="evidence" value="ECO:0007669"/>
    <property type="project" value="InterPro"/>
</dbReference>
<proteinExistence type="predicted"/>
<sequence>MHRIASFAFAATITSCFSGGAAHAADPRILAPSTPWKVDYAEEECRLLRTFGTGEDAVTMRLARGSGLQSFDMVIAGNSIPRLGGGVKVTMTLEPQGTESEFEGYSMAVPDRPENFIRWFDGDPRILDGVTNKQQVRLLADAKLDVAMLWSDGKAALKALQTCHEDLLKGWGVDIAAIHAAKVGPEPLGSPGRWVTNNDYPQREMQQEIEGNVTFQLKVDAKGAVENCVTLRSSNVATLDRLTCKLMVQRARFTPALDASDRPIASLYINRVRWQIPR</sequence>
<dbReference type="SUPFAM" id="SSF74653">
    <property type="entry name" value="TolA/TonB C-terminal domain"/>
    <property type="match status" value="1"/>
</dbReference>
<feature type="domain" description="TonB C-terminal" evidence="6">
    <location>
        <begin position="185"/>
        <end position="278"/>
    </location>
</feature>
<evidence type="ECO:0000256" key="3">
    <source>
        <dbReference type="ARBA" id="ARBA00022989"/>
    </source>
</evidence>
<organism evidence="7 8">
    <name type="scientific">Sphingopyxis fribergensis</name>
    <dbReference type="NCBI Taxonomy" id="1515612"/>
    <lineage>
        <taxon>Bacteria</taxon>
        <taxon>Pseudomonadati</taxon>
        <taxon>Pseudomonadota</taxon>
        <taxon>Alphaproteobacteria</taxon>
        <taxon>Sphingomonadales</taxon>
        <taxon>Sphingomonadaceae</taxon>
        <taxon>Sphingopyxis</taxon>
    </lineage>
</organism>
<accession>A0A0A7PKA5</accession>
<feature type="signal peptide" evidence="5">
    <location>
        <begin position="1"/>
        <end position="24"/>
    </location>
</feature>
<dbReference type="EMBL" id="CP009122">
    <property type="protein sequence ID" value="AJA10414.1"/>
    <property type="molecule type" value="Genomic_DNA"/>
</dbReference>
<keyword evidence="3" id="KW-1133">Transmembrane helix</keyword>
<dbReference type="Gene3D" id="3.30.1150.10">
    <property type="match status" value="1"/>
</dbReference>
<dbReference type="KEGG" id="sphk:SKP52_17715"/>
<evidence type="ECO:0000256" key="5">
    <source>
        <dbReference type="SAM" id="SignalP"/>
    </source>
</evidence>
<evidence type="ECO:0000256" key="4">
    <source>
        <dbReference type="ARBA" id="ARBA00023136"/>
    </source>
</evidence>
<dbReference type="RefSeq" id="WP_052208484.1">
    <property type="nucleotide sequence ID" value="NZ_CP009122.1"/>
</dbReference>
<evidence type="ECO:0000313" key="8">
    <source>
        <dbReference type="Proteomes" id="UP000030907"/>
    </source>
</evidence>
<dbReference type="PROSITE" id="PS51257">
    <property type="entry name" value="PROKAR_LIPOPROTEIN"/>
    <property type="match status" value="1"/>
</dbReference>
<dbReference type="Pfam" id="PF03544">
    <property type="entry name" value="TonB_C"/>
    <property type="match status" value="1"/>
</dbReference>
<dbReference type="InterPro" id="IPR037682">
    <property type="entry name" value="TonB_C"/>
</dbReference>
<dbReference type="GO" id="GO:0016020">
    <property type="term" value="C:membrane"/>
    <property type="evidence" value="ECO:0007669"/>
    <property type="project" value="UniProtKB-SubCell"/>
</dbReference>
<reference evidence="7 8" key="1">
    <citation type="journal article" date="2015" name="Int. J. Syst. Evol. Microbiol.">
        <title>Description of Sphingopyxis fribergensis sp. nov. - a soil bacterium with the ability to degrade styrene and phenylacetic acid.</title>
        <authorList>
            <person name="Oelschlagel M."/>
            <person name="Ruckert C."/>
            <person name="Kalinowski J."/>
            <person name="Schmidt G."/>
            <person name="Schlomann M."/>
            <person name="Tischler D."/>
        </authorList>
    </citation>
    <scope>NUCLEOTIDE SEQUENCE [LARGE SCALE GENOMIC DNA]</scope>
    <source>
        <strain evidence="7 8">Kp5.2</strain>
    </source>
</reference>
<dbReference type="AlphaFoldDB" id="A0A0A7PKA5"/>
<evidence type="ECO:0000256" key="1">
    <source>
        <dbReference type="ARBA" id="ARBA00004167"/>
    </source>
</evidence>
<dbReference type="HOGENOM" id="CLU_1007984_0_0_5"/>
<name>A0A0A7PKA5_9SPHN</name>
<protein>
    <recommendedName>
        <fullName evidence="6">TonB C-terminal domain-containing protein</fullName>
    </recommendedName>
</protein>
<dbReference type="OrthoDB" id="7585155at2"/>
<keyword evidence="5" id="KW-0732">Signal</keyword>
<feature type="chain" id="PRO_5002031859" description="TonB C-terminal domain-containing protein" evidence="5">
    <location>
        <begin position="25"/>
        <end position="278"/>
    </location>
</feature>